<dbReference type="Proteomes" id="UP000478052">
    <property type="component" value="Unassembled WGS sequence"/>
</dbReference>
<reference evidence="1 2" key="1">
    <citation type="submission" date="2019-08" db="EMBL/GenBank/DDBJ databases">
        <title>Whole genome of Aphis craccivora.</title>
        <authorList>
            <person name="Voronova N.V."/>
            <person name="Shulinski R.S."/>
            <person name="Bandarenka Y.V."/>
            <person name="Zhorov D.G."/>
            <person name="Warner D."/>
        </authorList>
    </citation>
    <scope>NUCLEOTIDE SEQUENCE [LARGE SCALE GENOMIC DNA]</scope>
    <source>
        <strain evidence="1">180601</strain>
        <tissue evidence="1">Whole Body</tissue>
    </source>
</reference>
<organism evidence="1 2">
    <name type="scientific">Aphis craccivora</name>
    <name type="common">Cowpea aphid</name>
    <dbReference type="NCBI Taxonomy" id="307492"/>
    <lineage>
        <taxon>Eukaryota</taxon>
        <taxon>Metazoa</taxon>
        <taxon>Ecdysozoa</taxon>
        <taxon>Arthropoda</taxon>
        <taxon>Hexapoda</taxon>
        <taxon>Insecta</taxon>
        <taxon>Pterygota</taxon>
        <taxon>Neoptera</taxon>
        <taxon>Paraneoptera</taxon>
        <taxon>Hemiptera</taxon>
        <taxon>Sternorrhyncha</taxon>
        <taxon>Aphidomorpha</taxon>
        <taxon>Aphidoidea</taxon>
        <taxon>Aphididae</taxon>
        <taxon>Aphidini</taxon>
        <taxon>Aphis</taxon>
        <taxon>Aphis</taxon>
    </lineage>
</organism>
<dbReference type="OrthoDB" id="6623574at2759"/>
<evidence type="ECO:0000313" key="2">
    <source>
        <dbReference type="Proteomes" id="UP000478052"/>
    </source>
</evidence>
<name>A0A6G0XWK6_APHCR</name>
<keyword evidence="2" id="KW-1185">Reference proteome</keyword>
<dbReference type="AlphaFoldDB" id="A0A6G0XWK6"/>
<accession>A0A6G0XWK6</accession>
<gene>
    <name evidence="1" type="ORF">FWK35_00016983</name>
</gene>
<proteinExistence type="predicted"/>
<protein>
    <submittedName>
        <fullName evidence="1">Uncharacterized protein</fullName>
    </submittedName>
</protein>
<evidence type="ECO:0000313" key="1">
    <source>
        <dbReference type="EMBL" id="KAF0744852.1"/>
    </source>
</evidence>
<sequence length="82" mass="9578">MLHVTCATNGLHRVAKQVRSHFSTVDKLIANVKQLQVCYNFFKNELPGVNLPPESIITRWWTWISAAAYYYEKLHSIHHIIE</sequence>
<comment type="caution">
    <text evidence="1">The sequence shown here is derived from an EMBL/GenBank/DDBJ whole genome shotgun (WGS) entry which is preliminary data.</text>
</comment>
<dbReference type="EMBL" id="VUJU01007504">
    <property type="protein sequence ID" value="KAF0744852.1"/>
    <property type="molecule type" value="Genomic_DNA"/>
</dbReference>